<proteinExistence type="predicted"/>
<dbReference type="Proteomes" id="UP000887540">
    <property type="component" value="Unplaced"/>
</dbReference>
<name>A0A914DJ42_9BILA</name>
<evidence type="ECO:0000313" key="2">
    <source>
        <dbReference type="WBParaSite" id="ACRNAN_scaffold26148.g8317.t1"/>
    </source>
</evidence>
<protein>
    <submittedName>
        <fullName evidence="2">Uncharacterized protein</fullName>
    </submittedName>
</protein>
<evidence type="ECO:0000313" key="1">
    <source>
        <dbReference type="Proteomes" id="UP000887540"/>
    </source>
</evidence>
<dbReference type="AlphaFoldDB" id="A0A914DJ42"/>
<sequence length="43" mass="4969">MPSTQALSQIVCRDRTKMLNAPANPRTLVELDIPHVFRVHQKR</sequence>
<organism evidence="1 2">
    <name type="scientific">Acrobeloides nanus</name>
    <dbReference type="NCBI Taxonomy" id="290746"/>
    <lineage>
        <taxon>Eukaryota</taxon>
        <taxon>Metazoa</taxon>
        <taxon>Ecdysozoa</taxon>
        <taxon>Nematoda</taxon>
        <taxon>Chromadorea</taxon>
        <taxon>Rhabditida</taxon>
        <taxon>Tylenchina</taxon>
        <taxon>Cephalobomorpha</taxon>
        <taxon>Cephaloboidea</taxon>
        <taxon>Cephalobidae</taxon>
        <taxon>Acrobeloides</taxon>
    </lineage>
</organism>
<keyword evidence="1" id="KW-1185">Reference proteome</keyword>
<reference evidence="2" key="1">
    <citation type="submission" date="2022-11" db="UniProtKB">
        <authorList>
            <consortium name="WormBaseParasite"/>
        </authorList>
    </citation>
    <scope>IDENTIFICATION</scope>
</reference>
<accession>A0A914DJ42</accession>
<dbReference type="WBParaSite" id="ACRNAN_scaffold26148.g8317.t1">
    <property type="protein sequence ID" value="ACRNAN_scaffold26148.g8317.t1"/>
    <property type="gene ID" value="ACRNAN_scaffold26148.g8317"/>
</dbReference>